<gene>
    <name evidence="1" type="ORF">BDN71DRAFT_1447230</name>
</gene>
<evidence type="ECO:0000313" key="1">
    <source>
        <dbReference type="EMBL" id="KAF9495581.1"/>
    </source>
</evidence>
<accession>A0A9P5ZXQ1</accession>
<protein>
    <submittedName>
        <fullName evidence="1">Uncharacterized protein</fullName>
    </submittedName>
</protein>
<dbReference type="AlphaFoldDB" id="A0A9P5ZXQ1"/>
<name>A0A9P5ZXQ1_PLEER</name>
<dbReference type="EMBL" id="MU154560">
    <property type="protein sequence ID" value="KAF9495581.1"/>
    <property type="molecule type" value="Genomic_DNA"/>
</dbReference>
<dbReference type="Proteomes" id="UP000807025">
    <property type="component" value="Unassembled WGS sequence"/>
</dbReference>
<organism evidence="1 2">
    <name type="scientific">Pleurotus eryngii</name>
    <name type="common">Boletus of the steppes</name>
    <dbReference type="NCBI Taxonomy" id="5323"/>
    <lineage>
        <taxon>Eukaryota</taxon>
        <taxon>Fungi</taxon>
        <taxon>Dikarya</taxon>
        <taxon>Basidiomycota</taxon>
        <taxon>Agaricomycotina</taxon>
        <taxon>Agaricomycetes</taxon>
        <taxon>Agaricomycetidae</taxon>
        <taxon>Agaricales</taxon>
        <taxon>Pleurotineae</taxon>
        <taxon>Pleurotaceae</taxon>
        <taxon>Pleurotus</taxon>
    </lineage>
</organism>
<proteinExistence type="predicted"/>
<reference evidence="1" key="1">
    <citation type="submission" date="2020-11" db="EMBL/GenBank/DDBJ databases">
        <authorList>
            <consortium name="DOE Joint Genome Institute"/>
            <person name="Ahrendt S."/>
            <person name="Riley R."/>
            <person name="Andreopoulos W."/>
            <person name="Labutti K."/>
            <person name="Pangilinan J."/>
            <person name="Ruiz-Duenas F.J."/>
            <person name="Barrasa J.M."/>
            <person name="Sanchez-Garcia M."/>
            <person name="Camarero S."/>
            <person name="Miyauchi S."/>
            <person name="Serrano A."/>
            <person name="Linde D."/>
            <person name="Babiker R."/>
            <person name="Drula E."/>
            <person name="Ayuso-Fernandez I."/>
            <person name="Pacheco R."/>
            <person name="Padilla G."/>
            <person name="Ferreira P."/>
            <person name="Barriuso J."/>
            <person name="Kellner H."/>
            <person name="Castanera R."/>
            <person name="Alfaro M."/>
            <person name="Ramirez L."/>
            <person name="Pisabarro A.G."/>
            <person name="Kuo A."/>
            <person name="Tritt A."/>
            <person name="Lipzen A."/>
            <person name="He G."/>
            <person name="Yan M."/>
            <person name="Ng V."/>
            <person name="Cullen D."/>
            <person name="Martin F."/>
            <person name="Rosso M.-N."/>
            <person name="Henrissat B."/>
            <person name="Hibbett D."/>
            <person name="Martinez A.T."/>
            <person name="Grigoriev I.V."/>
        </authorList>
    </citation>
    <scope>NUCLEOTIDE SEQUENCE</scope>
    <source>
        <strain evidence="1">ATCC 90797</strain>
    </source>
</reference>
<keyword evidence="2" id="KW-1185">Reference proteome</keyword>
<sequence>MLYSILGTFVSFSDIIYTQNSTTQAWWGSIQRARRANARRILTRRLASSSATHRISPVRYRLSQRTPAAVPRRLTLIGAGRRSRQRLGSPEIASTVRTNSSSRRMLSCCIASADSYQLAHGFAPVSMVSRRGHVYTSGSGSS</sequence>
<comment type="caution">
    <text evidence="1">The sequence shown here is derived from an EMBL/GenBank/DDBJ whole genome shotgun (WGS) entry which is preliminary data.</text>
</comment>
<evidence type="ECO:0000313" key="2">
    <source>
        <dbReference type="Proteomes" id="UP000807025"/>
    </source>
</evidence>